<dbReference type="AlphaFoldDB" id="A0A095SUN3"/>
<evidence type="ECO:0000313" key="1">
    <source>
        <dbReference type="EMBL" id="KGD68386.1"/>
    </source>
</evidence>
<reference evidence="1 2" key="1">
    <citation type="submission" date="2014-09" db="EMBL/GenBank/DDBJ databases">
        <title>Whole Genome Shotgun of Flavobacterium aquatile LMG 4008.</title>
        <authorList>
            <person name="Gale A.N."/>
            <person name="Pipes S.E."/>
            <person name="Newman J.D."/>
        </authorList>
    </citation>
    <scope>NUCLEOTIDE SEQUENCE [LARGE SCALE GENOMIC DNA]</scope>
    <source>
        <strain evidence="1 2">LMG 4008</strain>
    </source>
</reference>
<evidence type="ECO:0008006" key="3">
    <source>
        <dbReference type="Google" id="ProtNLM"/>
    </source>
</evidence>
<name>A0A095SUN3_9FLAO</name>
<sequence length="84" mass="9870">MDFLENAHKRSSCHKQEICKSNLCGCFYCLKTFLPTEIEEWIEENDNRGETAVCPKCGIDSVLSDEFPIEDKIFMEQMCLHWFN</sequence>
<evidence type="ECO:0000313" key="2">
    <source>
        <dbReference type="Proteomes" id="UP000029554"/>
    </source>
</evidence>
<proteinExistence type="predicted"/>
<dbReference type="eggNOG" id="ENOG5032Y5V">
    <property type="taxonomic scope" value="Bacteria"/>
</dbReference>
<organism evidence="1 2">
    <name type="scientific">Flavobacterium aquatile LMG 4008 = ATCC 11947</name>
    <dbReference type="NCBI Taxonomy" id="1453498"/>
    <lineage>
        <taxon>Bacteria</taxon>
        <taxon>Pseudomonadati</taxon>
        <taxon>Bacteroidota</taxon>
        <taxon>Flavobacteriia</taxon>
        <taxon>Flavobacteriales</taxon>
        <taxon>Flavobacteriaceae</taxon>
        <taxon>Flavobacterium</taxon>
    </lineage>
</organism>
<keyword evidence="2" id="KW-1185">Reference proteome</keyword>
<accession>A0A095SUN3</accession>
<dbReference type="Proteomes" id="UP000029554">
    <property type="component" value="Unassembled WGS sequence"/>
</dbReference>
<gene>
    <name evidence="1" type="ORF">LG45_08860</name>
</gene>
<comment type="caution">
    <text evidence="1">The sequence shown here is derived from an EMBL/GenBank/DDBJ whole genome shotgun (WGS) entry which is preliminary data.</text>
</comment>
<dbReference type="STRING" id="1453498.LG45_08860"/>
<protein>
    <recommendedName>
        <fullName evidence="3">Cytoplasmic protein</fullName>
    </recommendedName>
</protein>
<dbReference type="EMBL" id="JRHH01000003">
    <property type="protein sequence ID" value="KGD68386.1"/>
    <property type="molecule type" value="Genomic_DNA"/>
</dbReference>